<dbReference type="EMBL" id="HACG01041778">
    <property type="protein sequence ID" value="CEK88643.1"/>
    <property type="molecule type" value="Transcribed_RNA"/>
</dbReference>
<feature type="non-terminal residue" evidence="1">
    <location>
        <position position="1"/>
    </location>
</feature>
<sequence length="55" mass="6591">QTCSSSWMDVWEHAYSQWQDMGVKHGRLKVVEKYICAFKYVSQKSPSYIMDRENK</sequence>
<name>A0A0B7B6I8_9EUPU</name>
<proteinExistence type="predicted"/>
<accession>A0A0B7B6I8</accession>
<gene>
    <name evidence="1" type="primary">ORF166319</name>
</gene>
<protein>
    <submittedName>
        <fullName evidence="1">Uncharacterized protein</fullName>
    </submittedName>
</protein>
<dbReference type="AlphaFoldDB" id="A0A0B7B6I8"/>
<evidence type="ECO:0000313" key="1">
    <source>
        <dbReference type="EMBL" id="CEK88643.1"/>
    </source>
</evidence>
<organism evidence="1">
    <name type="scientific">Arion vulgaris</name>
    <dbReference type="NCBI Taxonomy" id="1028688"/>
    <lineage>
        <taxon>Eukaryota</taxon>
        <taxon>Metazoa</taxon>
        <taxon>Spiralia</taxon>
        <taxon>Lophotrochozoa</taxon>
        <taxon>Mollusca</taxon>
        <taxon>Gastropoda</taxon>
        <taxon>Heterobranchia</taxon>
        <taxon>Euthyneura</taxon>
        <taxon>Panpulmonata</taxon>
        <taxon>Eupulmonata</taxon>
        <taxon>Stylommatophora</taxon>
        <taxon>Helicina</taxon>
        <taxon>Arionoidea</taxon>
        <taxon>Arionidae</taxon>
        <taxon>Arion</taxon>
    </lineage>
</organism>
<reference evidence="1" key="1">
    <citation type="submission" date="2014-12" db="EMBL/GenBank/DDBJ databases">
        <title>Insight into the proteome of Arion vulgaris.</title>
        <authorList>
            <person name="Aradska J."/>
            <person name="Bulat T."/>
            <person name="Smidak R."/>
            <person name="Sarate P."/>
            <person name="Gangsoo J."/>
            <person name="Sialana F."/>
            <person name="Bilban M."/>
            <person name="Lubec G."/>
        </authorList>
    </citation>
    <scope>NUCLEOTIDE SEQUENCE</scope>
    <source>
        <tissue evidence="1">Skin</tissue>
    </source>
</reference>